<accession>T1G4I4</accession>
<dbReference type="GeneID" id="20215982"/>
<name>T1G4I4_HELRO</name>
<organism evidence="6 7">
    <name type="scientific">Helobdella robusta</name>
    <name type="common">Californian leech</name>
    <dbReference type="NCBI Taxonomy" id="6412"/>
    <lineage>
        <taxon>Eukaryota</taxon>
        <taxon>Metazoa</taxon>
        <taxon>Spiralia</taxon>
        <taxon>Lophotrochozoa</taxon>
        <taxon>Annelida</taxon>
        <taxon>Clitellata</taxon>
        <taxon>Hirudinea</taxon>
        <taxon>Rhynchobdellida</taxon>
        <taxon>Glossiphoniidae</taxon>
        <taxon>Helobdella</taxon>
    </lineage>
</organism>
<keyword evidence="7" id="KW-1185">Reference proteome</keyword>
<evidence type="ECO:0000256" key="2">
    <source>
        <dbReference type="ARBA" id="ARBA00022490"/>
    </source>
</evidence>
<dbReference type="AlphaFoldDB" id="T1G4I4"/>
<feature type="domain" description="UBA-like" evidence="4">
    <location>
        <begin position="26"/>
        <end position="65"/>
    </location>
</feature>
<reference evidence="6" key="3">
    <citation type="submission" date="2015-06" db="UniProtKB">
        <authorList>
            <consortium name="EnsemblMetazoa"/>
        </authorList>
    </citation>
    <scope>IDENTIFICATION</scope>
</reference>
<evidence type="ECO:0000313" key="5">
    <source>
        <dbReference type="EMBL" id="ESO01453.1"/>
    </source>
</evidence>
<dbReference type="InterPro" id="IPR051833">
    <property type="entry name" value="TC-DDR_regulator"/>
</dbReference>
<evidence type="ECO:0000313" key="7">
    <source>
        <dbReference type="Proteomes" id="UP000015101"/>
    </source>
</evidence>
<dbReference type="PANTHER" id="PTHR16308:SF13">
    <property type="entry name" value="PROTEIN LINGERER"/>
    <property type="match status" value="1"/>
</dbReference>
<keyword evidence="3" id="KW-0597">Phosphoprotein</keyword>
<dbReference type="KEGG" id="hro:HELRODRAFT_81752"/>
<dbReference type="HOGENOM" id="CLU_196420_0_0_1"/>
<gene>
    <name evidence="6" type="primary">20215982</name>
    <name evidence="5" type="ORF">HELRODRAFT_81752</name>
</gene>
<evidence type="ECO:0000256" key="1">
    <source>
        <dbReference type="ARBA" id="ARBA00004496"/>
    </source>
</evidence>
<dbReference type="STRING" id="6412.T1G4I4"/>
<dbReference type="Proteomes" id="UP000015101">
    <property type="component" value="Unassembled WGS sequence"/>
</dbReference>
<dbReference type="OrthoDB" id="6159137at2759"/>
<proteinExistence type="predicted"/>
<dbReference type="RefSeq" id="XP_009020689.1">
    <property type="nucleotide sequence ID" value="XM_009022441.1"/>
</dbReference>
<dbReference type="CDD" id="cd14277">
    <property type="entry name" value="UBA_UBP2_like"/>
    <property type="match status" value="1"/>
</dbReference>
<evidence type="ECO:0000313" key="6">
    <source>
        <dbReference type="EnsemblMetazoa" id="HelroP81752"/>
    </source>
</evidence>
<evidence type="ECO:0000259" key="4">
    <source>
        <dbReference type="Pfam" id="PF22566"/>
    </source>
</evidence>
<dbReference type="EMBL" id="KB096785">
    <property type="protein sequence ID" value="ESO01453.1"/>
    <property type="molecule type" value="Genomic_DNA"/>
</dbReference>
<evidence type="ECO:0000256" key="3">
    <source>
        <dbReference type="ARBA" id="ARBA00022553"/>
    </source>
</evidence>
<dbReference type="Pfam" id="PF22566">
    <property type="entry name" value="UBA_8"/>
    <property type="match status" value="1"/>
</dbReference>
<comment type="subcellular location">
    <subcellularLocation>
        <location evidence="1">Cytoplasm</location>
    </subcellularLocation>
</comment>
<dbReference type="Gene3D" id="1.10.8.10">
    <property type="entry name" value="DNA helicase RuvA subunit, C-terminal domain"/>
    <property type="match status" value="1"/>
</dbReference>
<dbReference type="InterPro" id="IPR054109">
    <property type="entry name" value="UBA_8"/>
</dbReference>
<dbReference type="GO" id="GO:0005737">
    <property type="term" value="C:cytoplasm"/>
    <property type="evidence" value="ECO:0007669"/>
    <property type="project" value="UniProtKB-SubCell"/>
</dbReference>
<dbReference type="EnsemblMetazoa" id="HelroT81752">
    <property type="protein sequence ID" value="HelroP81752"/>
    <property type="gene ID" value="HelroG81752"/>
</dbReference>
<dbReference type="InParanoid" id="T1G4I4"/>
<dbReference type="InterPro" id="IPR009060">
    <property type="entry name" value="UBA-like_sf"/>
</dbReference>
<dbReference type="SUPFAM" id="SSF46934">
    <property type="entry name" value="UBA-like"/>
    <property type="match status" value="1"/>
</dbReference>
<keyword evidence="2" id="KW-0963">Cytoplasm</keyword>
<dbReference type="PANTHER" id="PTHR16308">
    <property type="entry name" value="UBIQUITIN ASSOCIATED PROTEIN 2-LIKE/LINGERER"/>
    <property type="match status" value="1"/>
</dbReference>
<protein>
    <recommendedName>
        <fullName evidence="4">UBA-like domain-containing protein</fullName>
    </recommendedName>
</protein>
<reference evidence="7" key="1">
    <citation type="submission" date="2012-12" db="EMBL/GenBank/DDBJ databases">
        <authorList>
            <person name="Hellsten U."/>
            <person name="Grimwood J."/>
            <person name="Chapman J.A."/>
            <person name="Shapiro H."/>
            <person name="Aerts A."/>
            <person name="Otillar R.P."/>
            <person name="Terry A.Y."/>
            <person name="Boore J.L."/>
            <person name="Simakov O."/>
            <person name="Marletaz F."/>
            <person name="Cho S.-J."/>
            <person name="Edsinger-Gonzales E."/>
            <person name="Havlak P."/>
            <person name="Kuo D.-H."/>
            <person name="Larsson T."/>
            <person name="Lv J."/>
            <person name="Arendt D."/>
            <person name="Savage R."/>
            <person name="Osoegawa K."/>
            <person name="de Jong P."/>
            <person name="Lindberg D.R."/>
            <person name="Seaver E.C."/>
            <person name="Weisblat D.A."/>
            <person name="Putnam N.H."/>
            <person name="Grigoriev I.V."/>
            <person name="Rokhsar D.S."/>
        </authorList>
    </citation>
    <scope>NUCLEOTIDE SEQUENCE</scope>
</reference>
<dbReference type="EMBL" id="AMQM01005119">
    <property type="status" value="NOT_ANNOTATED_CDS"/>
    <property type="molecule type" value="Genomic_DNA"/>
</dbReference>
<sequence length="80" mass="8872">QPTAEQLRIASMTAVKTDADPEMMKKIKEVSDLTGRSADEAYTALHDCNGDANQAVDLLFEKTNNQVVLICFLINLKNIF</sequence>
<reference evidence="5 7" key="2">
    <citation type="journal article" date="2013" name="Nature">
        <title>Insights into bilaterian evolution from three spiralian genomes.</title>
        <authorList>
            <person name="Simakov O."/>
            <person name="Marletaz F."/>
            <person name="Cho S.J."/>
            <person name="Edsinger-Gonzales E."/>
            <person name="Havlak P."/>
            <person name="Hellsten U."/>
            <person name="Kuo D.H."/>
            <person name="Larsson T."/>
            <person name="Lv J."/>
            <person name="Arendt D."/>
            <person name="Savage R."/>
            <person name="Osoegawa K."/>
            <person name="de Jong P."/>
            <person name="Grimwood J."/>
            <person name="Chapman J.A."/>
            <person name="Shapiro H."/>
            <person name="Aerts A."/>
            <person name="Otillar R.P."/>
            <person name="Terry A.Y."/>
            <person name="Boore J.L."/>
            <person name="Grigoriev I.V."/>
            <person name="Lindberg D.R."/>
            <person name="Seaver E.C."/>
            <person name="Weisblat D.A."/>
            <person name="Putnam N.H."/>
            <person name="Rokhsar D.S."/>
        </authorList>
    </citation>
    <scope>NUCLEOTIDE SEQUENCE</scope>
</reference>
<dbReference type="CTD" id="20215982"/>